<evidence type="ECO:0000313" key="2">
    <source>
        <dbReference type="EMBL" id="MDN5213592.1"/>
    </source>
</evidence>
<name>A0ABT8L762_9BACT</name>
<keyword evidence="1" id="KW-0812">Transmembrane</keyword>
<evidence type="ECO:0000256" key="1">
    <source>
        <dbReference type="SAM" id="Phobius"/>
    </source>
</evidence>
<dbReference type="Proteomes" id="UP001172083">
    <property type="component" value="Unassembled WGS sequence"/>
</dbReference>
<keyword evidence="1" id="KW-0472">Membrane</keyword>
<accession>A0ABT8L762</accession>
<evidence type="ECO:0000313" key="3">
    <source>
        <dbReference type="Proteomes" id="UP001172083"/>
    </source>
</evidence>
<dbReference type="EMBL" id="JAUJEB010000003">
    <property type="protein sequence ID" value="MDN5213592.1"/>
    <property type="molecule type" value="Genomic_DNA"/>
</dbReference>
<keyword evidence="3" id="KW-1185">Reference proteome</keyword>
<gene>
    <name evidence="2" type="ORF">QQ020_16085</name>
</gene>
<feature type="transmembrane region" description="Helical" evidence="1">
    <location>
        <begin position="12"/>
        <end position="35"/>
    </location>
</feature>
<reference evidence="2" key="1">
    <citation type="submission" date="2023-06" db="EMBL/GenBank/DDBJ databases">
        <title>Genomic of Agaribacillus aureum.</title>
        <authorList>
            <person name="Wang G."/>
        </authorList>
    </citation>
    <scope>NUCLEOTIDE SEQUENCE</scope>
    <source>
        <strain evidence="2">BMA12</strain>
    </source>
</reference>
<organism evidence="2 3">
    <name type="scientific">Agaribacillus aureus</name>
    <dbReference type="NCBI Taxonomy" id="3051825"/>
    <lineage>
        <taxon>Bacteria</taxon>
        <taxon>Pseudomonadati</taxon>
        <taxon>Bacteroidota</taxon>
        <taxon>Cytophagia</taxon>
        <taxon>Cytophagales</taxon>
        <taxon>Splendidivirgaceae</taxon>
        <taxon>Agaribacillus</taxon>
    </lineage>
</organism>
<feature type="transmembrane region" description="Helical" evidence="1">
    <location>
        <begin position="80"/>
        <end position="97"/>
    </location>
</feature>
<sequence>MITIRSKSVLKTILGMVCFFVFLNVSVYLLVRFNVIPERYLLMVNLDGEQNLPTFYATVLLLTASIILLLIALRGRQKYNWYLLSGIFCFLSLDENIEIHEQLTALTKSALATETQGIFYFAWIIPYGIITILLMIFLFKFVWNLPNRTRRLFIISGFIFLSGALGLEMIAGSYWEESGWSSMIYKILAFSEETLEMTGVSLFIFALLDYIEENFGGLTISMSR</sequence>
<keyword evidence="1" id="KW-1133">Transmembrane helix</keyword>
<evidence type="ECO:0008006" key="4">
    <source>
        <dbReference type="Google" id="ProtNLM"/>
    </source>
</evidence>
<feature type="transmembrane region" description="Helical" evidence="1">
    <location>
        <begin position="117"/>
        <end position="139"/>
    </location>
</feature>
<comment type="caution">
    <text evidence="2">The sequence shown here is derived from an EMBL/GenBank/DDBJ whole genome shotgun (WGS) entry which is preliminary data.</text>
</comment>
<protein>
    <recommendedName>
        <fullName evidence="4">Multidrug transporter</fullName>
    </recommendedName>
</protein>
<feature type="transmembrane region" description="Helical" evidence="1">
    <location>
        <begin position="151"/>
        <end position="175"/>
    </location>
</feature>
<proteinExistence type="predicted"/>
<feature type="transmembrane region" description="Helical" evidence="1">
    <location>
        <begin position="55"/>
        <end position="73"/>
    </location>
</feature>